<reference evidence="7" key="1">
    <citation type="submission" date="2018-02" db="EMBL/GenBank/DDBJ databases">
        <authorList>
            <person name="Hausmann B."/>
        </authorList>
    </citation>
    <scope>NUCLEOTIDE SEQUENCE [LARGE SCALE GENOMIC DNA]</scope>
    <source>
        <strain evidence="7">Peat soil MAG SbA1</strain>
    </source>
</reference>
<feature type="domain" description="NADH:ubiquinone oxidoreductase 30kDa subunit" evidence="4">
    <location>
        <begin position="40"/>
        <end position="159"/>
    </location>
</feature>
<feature type="binding site" evidence="3">
    <location>
        <position position="243"/>
    </location>
    <ligand>
        <name>Ni(2+)</name>
        <dbReference type="ChEBI" id="CHEBI:49786"/>
    </ligand>
</feature>
<evidence type="ECO:0000256" key="1">
    <source>
        <dbReference type="ARBA" id="ARBA00023002"/>
    </source>
</evidence>
<dbReference type="InterPro" id="IPR029014">
    <property type="entry name" value="NiFe-Hase_large"/>
</dbReference>
<keyword evidence="2" id="KW-0520">NAD</keyword>
<comment type="cofactor">
    <cofactor evidence="3">
        <name>Fe cation</name>
        <dbReference type="ChEBI" id="CHEBI:24875"/>
    </cofactor>
</comment>
<comment type="cofactor">
    <cofactor evidence="3">
        <name>Ni(2+)</name>
        <dbReference type="ChEBI" id="CHEBI:49786"/>
    </cofactor>
</comment>
<dbReference type="GO" id="GO:0048038">
    <property type="term" value="F:quinone binding"/>
    <property type="evidence" value="ECO:0007669"/>
    <property type="project" value="InterPro"/>
</dbReference>
<dbReference type="GO" id="GO:0016651">
    <property type="term" value="F:oxidoreductase activity, acting on NAD(P)H"/>
    <property type="evidence" value="ECO:0007669"/>
    <property type="project" value="InterPro"/>
</dbReference>
<feature type="domain" description="NADH-quinone oxidoreductase subunit D" evidence="5">
    <location>
        <begin position="294"/>
        <end position="468"/>
    </location>
</feature>
<evidence type="ECO:0000313" key="7">
    <source>
        <dbReference type="Proteomes" id="UP000238701"/>
    </source>
</evidence>
<dbReference type="GO" id="GO:0016829">
    <property type="term" value="F:lyase activity"/>
    <property type="evidence" value="ECO:0007669"/>
    <property type="project" value="UniProtKB-KW"/>
</dbReference>
<keyword evidence="3" id="KW-0533">Nickel</keyword>
<feature type="binding site" evidence="3">
    <location>
        <position position="220"/>
    </location>
    <ligand>
        <name>Mg(2+)</name>
        <dbReference type="ChEBI" id="CHEBI:18420"/>
    </ligand>
</feature>
<feature type="binding site" evidence="3">
    <location>
        <position position="240"/>
    </location>
    <ligand>
        <name>Ni(2+)</name>
        <dbReference type="ChEBI" id="CHEBI:49786"/>
    </ligand>
</feature>
<protein>
    <submittedName>
        <fullName evidence="6">Formate hydrogenlyase, large subunit</fullName>
    </submittedName>
</protein>
<dbReference type="InterPro" id="IPR052197">
    <property type="entry name" value="ComplexI_49kDa-like"/>
</dbReference>
<feature type="binding site" evidence="3">
    <location>
        <position position="498"/>
    </location>
    <ligand>
        <name>Mg(2+)</name>
        <dbReference type="ChEBI" id="CHEBI:18420"/>
    </ligand>
</feature>
<dbReference type="InterPro" id="IPR037232">
    <property type="entry name" value="NADH_quin_OxRdtase_su_C/D-like"/>
</dbReference>
<dbReference type="Gene3D" id="1.10.645.10">
    <property type="entry name" value="Cytochrome-c3 Hydrogenase, chain B"/>
    <property type="match status" value="1"/>
</dbReference>
<dbReference type="PANTHER" id="PTHR43485:SF1">
    <property type="entry name" value="FORMATE HYDROGENLYASE SUBUNIT 5-RELATED"/>
    <property type="match status" value="1"/>
</dbReference>
<keyword evidence="3" id="KW-0408">Iron</keyword>
<dbReference type="Pfam" id="PF00329">
    <property type="entry name" value="Complex1_30kDa"/>
    <property type="match status" value="1"/>
</dbReference>
<keyword evidence="3" id="KW-0460">Magnesium</keyword>
<dbReference type="SUPFAM" id="SSF143243">
    <property type="entry name" value="Nqo5-like"/>
    <property type="match status" value="1"/>
</dbReference>
<dbReference type="Gene3D" id="3.30.460.80">
    <property type="entry name" value="NADH:ubiquinone oxidoreductase, 30kDa subunit"/>
    <property type="match status" value="1"/>
</dbReference>
<dbReference type="Pfam" id="PF00374">
    <property type="entry name" value="NiFeSe_Hases"/>
    <property type="match status" value="1"/>
</dbReference>
<dbReference type="PANTHER" id="PTHR43485">
    <property type="entry name" value="HYDROGENASE-4 COMPONENT G"/>
    <property type="match status" value="1"/>
</dbReference>
<dbReference type="Pfam" id="PF00346">
    <property type="entry name" value="Complex1_49kDa"/>
    <property type="match status" value="2"/>
</dbReference>
<dbReference type="InterPro" id="IPR001501">
    <property type="entry name" value="Ni-dep_hyd_lsu"/>
</dbReference>
<dbReference type="InterPro" id="IPR001135">
    <property type="entry name" value="NADH_Q_OxRdtase_suD"/>
</dbReference>
<evidence type="ECO:0000259" key="4">
    <source>
        <dbReference type="Pfam" id="PF00329"/>
    </source>
</evidence>
<gene>
    <name evidence="6" type="primary">hycE</name>
    <name evidence="6" type="synonym">hyfG</name>
    <name evidence="6" type="ORF">SBA1_80010</name>
</gene>
<evidence type="ECO:0000313" key="6">
    <source>
        <dbReference type="EMBL" id="SPF47890.1"/>
    </source>
</evidence>
<accession>A0A2U3L7U4</accession>
<keyword evidence="6" id="KW-0456">Lyase</keyword>
<keyword evidence="1" id="KW-0560">Oxidoreductase</keyword>
<dbReference type="AlphaFoldDB" id="A0A2U3L7U4"/>
<feature type="binding site" evidence="3">
    <location>
        <position position="531"/>
    </location>
    <ligand>
        <name>Ni(2+)</name>
        <dbReference type="ChEBI" id="CHEBI:49786"/>
    </ligand>
</feature>
<name>A0A2U3L7U4_9BACT</name>
<keyword evidence="3" id="KW-0479">Metal-binding</keyword>
<dbReference type="SUPFAM" id="SSF56762">
    <property type="entry name" value="HydB/Nqo4-like"/>
    <property type="match status" value="1"/>
</dbReference>
<evidence type="ECO:0000256" key="2">
    <source>
        <dbReference type="ARBA" id="ARBA00023027"/>
    </source>
</evidence>
<feature type="domain" description="NADH-quinone oxidoreductase subunit D" evidence="5">
    <location>
        <begin position="471"/>
        <end position="537"/>
    </location>
</feature>
<sequence>MGMSTVDHATVARVKEAVAAHCDGDLLAATQPHQDTLRFEIKKTAVRAVASALVGDLQARFMISVGTDKRSLAGDFAISHLFSLDREHLYVLVDSPVSEQDPKIESITEVIPGANWAEREFRDAIGVRPEGHPDPRRLLLADDWPEGMYPLRKDFPYNYQPPRAENVRPQMLEPPKGASVVPIGPFFPVLEEPAYWRMFVEGETIVGCDLRIFYNHRGIEKLGDTVLTYNEIPYLAERICGICGFIHSTCYCQAVEKAAGIEVPRRARYIRTLMLELERIHSHLLWLGIAGHIIGFDTVLMQTWRIREPVMWFCEEISGNRKTYGMNTVGGLRRDLPDQIKPKLLEILAGVEKEAVAVRNAIVGDTTLQARTKGVGCLTNEWAKKICVVGPPARASGVPIDARIDHPYAAYDELPPRIATEEAGDTWARVLVRVAELLESIRLVREALAAMPEGPVCVEIKEEIPPDRIGVSVVEAPRGEAVHMVLTGGDNRPLRWRVRAPTYPNLQAMPAMVAGANIADVPITLGSLDPCFSCTERLETVDRKTSKVRIYSHAELLELSRKARSGGAR</sequence>
<evidence type="ECO:0000259" key="5">
    <source>
        <dbReference type="Pfam" id="PF00346"/>
    </source>
</evidence>
<feature type="binding site" evidence="3">
    <location>
        <position position="243"/>
    </location>
    <ligand>
        <name>Fe cation</name>
        <dbReference type="ChEBI" id="CHEBI:24875"/>
    </ligand>
</feature>
<dbReference type="GO" id="GO:0051287">
    <property type="term" value="F:NAD binding"/>
    <property type="evidence" value="ECO:0007669"/>
    <property type="project" value="InterPro"/>
</dbReference>
<proteinExistence type="predicted"/>
<organism evidence="6 7">
    <name type="scientific">Candidatus Sulfotelmatobacter kueseliae</name>
    <dbReference type="NCBI Taxonomy" id="2042962"/>
    <lineage>
        <taxon>Bacteria</taxon>
        <taxon>Pseudomonadati</taxon>
        <taxon>Acidobacteriota</taxon>
        <taxon>Terriglobia</taxon>
        <taxon>Terriglobales</taxon>
        <taxon>Candidatus Korobacteraceae</taxon>
        <taxon>Candidatus Sulfotelmatobacter</taxon>
    </lineage>
</organism>
<dbReference type="EMBL" id="OMOD01000177">
    <property type="protein sequence ID" value="SPF47890.1"/>
    <property type="molecule type" value="Genomic_DNA"/>
</dbReference>
<evidence type="ECO:0000256" key="3">
    <source>
        <dbReference type="PIRSR" id="PIRSR601501-1"/>
    </source>
</evidence>
<dbReference type="InterPro" id="IPR001268">
    <property type="entry name" value="NADH_UbQ_OxRdtase_30kDa_su"/>
</dbReference>
<dbReference type="Proteomes" id="UP000238701">
    <property type="component" value="Unassembled WGS sequence"/>
</dbReference>
<feature type="binding site" evidence="3">
    <location>
        <position position="534"/>
    </location>
    <ligand>
        <name>Fe cation</name>
        <dbReference type="ChEBI" id="CHEBI:24875"/>
    </ligand>
</feature>
<dbReference type="GO" id="GO:0016151">
    <property type="term" value="F:nickel cation binding"/>
    <property type="evidence" value="ECO:0007669"/>
    <property type="project" value="InterPro"/>
</dbReference>
<dbReference type="GO" id="GO:0008137">
    <property type="term" value="F:NADH dehydrogenase (ubiquinone) activity"/>
    <property type="evidence" value="ECO:0007669"/>
    <property type="project" value="InterPro"/>
</dbReference>